<dbReference type="RefSeq" id="WP_233462027.1">
    <property type="nucleotide sequence ID" value="NZ_CADIKR010000006.1"/>
</dbReference>
<protein>
    <submittedName>
        <fullName evidence="3">Protein FecR</fullName>
    </submittedName>
</protein>
<comment type="caution">
    <text evidence="3">The sequence shown here is derived from an EMBL/GenBank/DDBJ whole genome shotgun (WGS) entry which is preliminary data.</text>
</comment>
<dbReference type="InterPro" id="IPR012373">
    <property type="entry name" value="Ferrdict_sens_TM"/>
</dbReference>
<proteinExistence type="predicted"/>
<evidence type="ECO:0000259" key="2">
    <source>
        <dbReference type="Pfam" id="PF16220"/>
    </source>
</evidence>
<name>A0ABM8LIJ5_9BURK</name>
<organism evidence="3 4">
    <name type="scientific">Achromobacter mucicolens</name>
    <dbReference type="NCBI Taxonomy" id="1389922"/>
    <lineage>
        <taxon>Bacteria</taxon>
        <taxon>Pseudomonadati</taxon>
        <taxon>Pseudomonadota</taxon>
        <taxon>Betaproteobacteria</taxon>
        <taxon>Burkholderiales</taxon>
        <taxon>Alcaligenaceae</taxon>
        <taxon>Achromobacter</taxon>
    </lineage>
</organism>
<dbReference type="PANTHER" id="PTHR30273:SF2">
    <property type="entry name" value="PROTEIN FECR"/>
    <property type="match status" value="1"/>
</dbReference>
<dbReference type="Pfam" id="PF16220">
    <property type="entry name" value="DUF4880"/>
    <property type="match status" value="1"/>
</dbReference>
<dbReference type="Gene3D" id="2.60.120.1440">
    <property type="match status" value="1"/>
</dbReference>
<dbReference type="InterPro" id="IPR006860">
    <property type="entry name" value="FecR"/>
</dbReference>
<dbReference type="PANTHER" id="PTHR30273">
    <property type="entry name" value="PERIPLASMIC SIGNAL SENSOR AND SIGMA FACTOR ACTIVATOR FECR-RELATED"/>
    <property type="match status" value="1"/>
</dbReference>
<evidence type="ECO:0000259" key="1">
    <source>
        <dbReference type="Pfam" id="PF04773"/>
    </source>
</evidence>
<dbReference type="Proteomes" id="UP000507140">
    <property type="component" value="Unassembled WGS sequence"/>
</dbReference>
<evidence type="ECO:0000313" key="4">
    <source>
        <dbReference type="Proteomes" id="UP000507140"/>
    </source>
</evidence>
<accession>A0ABM8LIJ5</accession>
<dbReference type="Pfam" id="PF04773">
    <property type="entry name" value="FecR"/>
    <property type="match status" value="1"/>
</dbReference>
<gene>
    <name evidence="3" type="primary">fecR_8</name>
    <name evidence="3" type="ORF">LMG3415_04455</name>
</gene>
<sequence>MSRRLSASPWYGATRDAAGVSPAVAQRALEWLVQLQDDPVAPETVRAWTSWRAAHPDHERAWLRIESVQGRLQPLAGPGHSAIAQAALAAPACAQRRRALKAVSVLAVTSGAAWGVGQSAPWRTWTSDHRTAIGEHRSLTLPDGTRVVLNTDSAIDVRYSAGLRRVALIAGEILITTAQETGVPHRPFLVETAHGTARALGTEYAVRLLNTSTEVSVFEGAVQIRPRDDAAHGLTLQAGLRAHYSSRGVAQPAAAETNQIAWKDGFIVARGMRLADFIAELGRYCRDTLSCDPAVADRLLSGSFPVNNVDKVLAALSATLDIRVETETRRWRGRRLHLIAGPDTARPSPLLQKS</sequence>
<dbReference type="InterPro" id="IPR032623">
    <property type="entry name" value="FecR_N"/>
</dbReference>
<feature type="domain" description="FecR N-terminal" evidence="2">
    <location>
        <begin position="26"/>
        <end position="67"/>
    </location>
</feature>
<dbReference type="PIRSF" id="PIRSF018266">
    <property type="entry name" value="FecR"/>
    <property type="match status" value="1"/>
</dbReference>
<evidence type="ECO:0000313" key="3">
    <source>
        <dbReference type="EMBL" id="CAB3900828.1"/>
    </source>
</evidence>
<keyword evidence="4" id="KW-1185">Reference proteome</keyword>
<reference evidence="3 4" key="1">
    <citation type="submission" date="2020-04" db="EMBL/GenBank/DDBJ databases">
        <authorList>
            <person name="De Canck E."/>
        </authorList>
    </citation>
    <scope>NUCLEOTIDE SEQUENCE [LARGE SCALE GENOMIC DNA]</scope>
    <source>
        <strain evidence="3 4">LMG 3415</strain>
    </source>
</reference>
<feature type="domain" description="FecR protein" evidence="1">
    <location>
        <begin position="128"/>
        <end position="223"/>
    </location>
</feature>
<dbReference type="EMBL" id="CADIKR010000006">
    <property type="protein sequence ID" value="CAB3900828.1"/>
    <property type="molecule type" value="Genomic_DNA"/>
</dbReference>